<keyword evidence="2" id="KW-1185">Reference proteome</keyword>
<dbReference type="AlphaFoldDB" id="A0A6G1I392"/>
<gene>
    <name evidence="1" type="ORF">EJ06DRAFT_308737</name>
</gene>
<dbReference type="EMBL" id="ML996690">
    <property type="protein sequence ID" value="KAF2402768.1"/>
    <property type="molecule type" value="Genomic_DNA"/>
</dbReference>
<proteinExistence type="predicted"/>
<sequence>MVNICIVIRLHPYLAFPVYALPSRRNVVIPCALRAFERVDRKVRTFHFSLLRHLSSLGGCFVITGGNRDKVILETDKLYTANAVPTARHFCAPGMERFLNGFGWQSAQGPFTAADFQVYRAPATLMVSVSALYFSKIPISKLVYTKRELSKALRSDIYSPPTPGAVVLTCR</sequence>
<name>A0A6G1I392_9PEZI</name>
<evidence type="ECO:0000313" key="2">
    <source>
        <dbReference type="Proteomes" id="UP000799640"/>
    </source>
</evidence>
<accession>A0A6G1I392</accession>
<organism evidence="1 2">
    <name type="scientific">Trichodelitschia bisporula</name>
    <dbReference type="NCBI Taxonomy" id="703511"/>
    <lineage>
        <taxon>Eukaryota</taxon>
        <taxon>Fungi</taxon>
        <taxon>Dikarya</taxon>
        <taxon>Ascomycota</taxon>
        <taxon>Pezizomycotina</taxon>
        <taxon>Dothideomycetes</taxon>
        <taxon>Dothideomycetes incertae sedis</taxon>
        <taxon>Phaeotrichales</taxon>
        <taxon>Phaeotrichaceae</taxon>
        <taxon>Trichodelitschia</taxon>
    </lineage>
</organism>
<dbReference type="Proteomes" id="UP000799640">
    <property type="component" value="Unassembled WGS sequence"/>
</dbReference>
<evidence type="ECO:0000313" key="1">
    <source>
        <dbReference type="EMBL" id="KAF2402768.1"/>
    </source>
</evidence>
<reference evidence="1" key="1">
    <citation type="journal article" date="2020" name="Stud. Mycol.">
        <title>101 Dothideomycetes genomes: a test case for predicting lifestyles and emergence of pathogens.</title>
        <authorList>
            <person name="Haridas S."/>
            <person name="Albert R."/>
            <person name="Binder M."/>
            <person name="Bloem J."/>
            <person name="Labutti K."/>
            <person name="Salamov A."/>
            <person name="Andreopoulos B."/>
            <person name="Baker S."/>
            <person name="Barry K."/>
            <person name="Bills G."/>
            <person name="Bluhm B."/>
            <person name="Cannon C."/>
            <person name="Castanera R."/>
            <person name="Culley D."/>
            <person name="Daum C."/>
            <person name="Ezra D."/>
            <person name="Gonzalez J."/>
            <person name="Henrissat B."/>
            <person name="Kuo A."/>
            <person name="Liang C."/>
            <person name="Lipzen A."/>
            <person name="Lutzoni F."/>
            <person name="Magnuson J."/>
            <person name="Mondo S."/>
            <person name="Nolan M."/>
            <person name="Ohm R."/>
            <person name="Pangilinan J."/>
            <person name="Park H.-J."/>
            <person name="Ramirez L."/>
            <person name="Alfaro M."/>
            <person name="Sun H."/>
            <person name="Tritt A."/>
            <person name="Yoshinaga Y."/>
            <person name="Zwiers L.-H."/>
            <person name="Turgeon B."/>
            <person name="Goodwin S."/>
            <person name="Spatafora J."/>
            <person name="Crous P."/>
            <person name="Grigoriev I."/>
        </authorList>
    </citation>
    <scope>NUCLEOTIDE SEQUENCE</scope>
    <source>
        <strain evidence="1">CBS 262.69</strain>
    </source>
</reference>
<protein>
    <submittedName>
        <fullName evidence="1">Uncharacterized protein</fullName>
    </submittedName>
</protein>